<dbReference type="SUPFAM" id="SSF52058">
    <property type="entry name" value="L domain-like"/>
    <property type="match status" value="1"/>
</dbReference>
<gene>
    <name evidence="2" type="ORF">ARALYDRAFT_918542</name>
</gene>
<dbReference type="InterPro" id="IPR051848">
    <property type="entry name" value="PGIP"/>
</dbReference>
<evidence type="ECO:0008006" key="4">
    <source>
        <dbReference type="Google" id="ProtNLM"/>
    </source>
</evidence>
<dbReference type="STRING" id="81972.D7MTR6"/>
<dbReference type="Gramene" id="scaffold_801942.1">
    <property type="protein sequence ID" value="scaffold_801942.1"/>
    <property type="gene ID" value="scaffold_801942.1"/>
</dbReference>
<protein>
    <recommendedName>
        <fullName evidence="4">Leucine-rich repeat-containing N-terminal plant-type domain-containing protein</fullName>
    </recommendedName>
</protein>
<dbReference type="PANTHER" id="PTHR48059:SF4">
    <property type="entry name" value="POLYGALACTURONASE INHIBITOR 1-RELATED"/>
    <property type="match status" value="1"/>
</dbReference>
<dbReference type="AlphaFoldDB" id="D7MTR6"/>
<accession>D7MTR6</accession>
<dbReference type="InterPro" id="IPR032675">
    <property type="entry name" value="LRR_dom_sf"/>
</dbReference>
<dbReference type="Proteomes" id="UP000008694">
    <property type="component" value="Unassembled WGS sequence"/>
</dbReference>
<dbReference type="Gene3D" id="3.80.10.10">
    <property type="entry name" value="Ribonuclease Inhibitor"/>
    <property type="match status" value="1"/>
</dbReference>
<dbReference type="EMBL" id="GL348720">
    <property type="protein sequence ID" value="EFH40572.1"/>
    <property type="molecule type" value="Genomic_DNA"/>
</dbReference>
<comment type="subcellular location">
    <subcellularLocation>
        <location evidence="1">Cell envelope</location>
    </subcellularLocation>
</comment>
<dbReference type="PANTHER" id="PTHR48059">
    <property type="entry name" value="POLYGALACTURONASE INHIBITOR 1"/>
    <property type="match status" value="1"/>
</dbReference>
<keyword evidence="3" id="KW-1185">Reference proteome</keyword>
<name>D7MTR6_ARALL</name>
<sequence length="193" mass="20698">MQNISLKTKKKGKKIDSEIDFSSSCNVSISIFITEYSITKVLTKSLLASYASLEVCAGPVARGSEVDGGNRILLSLASSPRRYCKAVGLESAGYGASGSLPPEFRAAAPIPCGDATVWDPKTDCCSWYCLECGDATVNHRVTSLIIQDGDISVQIPAEVGDLPYLTSLIFRKLTNLTGQIQPTIAKLKNLTFL</sequence>
<organism evidence="3">
    <name type="scientific">Arabidopsis lyrata subsp. lyrata</name>
    <name type="common">Lyre-leaved rock-cress</name>
    <dbReference type="NCBI Taxonomy" id="81972"/>
    <lineage>
        <taxon>Eukaryota</taxon>
        <taxon>Viridiplantae</taxon>
        <taxon>Streptophyta</taxon>
        <taxon>Embryophyta</taxon>
        <taxon>Tracheophyta</taxon>
        <taxon>Spermatophyta</taxon>
        <taxon>Magnoliopsida</taxon>
        <taxon>eudicotyledons</taxon>
        <taxon>Gunneridae</taxon>
        <taxon>Pentapetalae</taxon>
        <taxon>rosids</taxon>
        <taxon>malvids</taxon>
        <taxon>Brassicales</taxon>
        <taxon>Brassicaceae</taxon>
        <taxon>Camelineae</taxon>
        <taxon>Arabidopsis</taxon>
    </lineage>
</organism>
<proteinExistence type="predicted"/>
<dbReference type="HOGENOM" id="CLU_1410590_0_0_1"/>
<reference evidence="3" key="1">
    <citation type="journal article" date="2011" name="Nat. Genet.">
        <title>The Arabidopsis lyrata genome sequence and the basis of rapid genome size change.</title>
        <authorList>
            <person name="Hu T.T."/>
            <person name="Pattyn P."/>
            <person name="Bakker E.G."/>
            <person name="Cao J."/>
            <person name="Cheng J.-F."/>
            <person name="Clark R.M."/>
            <person name="Fahlgren N."/>
            <person name="Fawcett J.A."/>
            <person name="Grimwood J."/>
            <person name="Gundlach H."/>
            <person name="Haberer G."/>
            <person name="Hollister J.D."/>
            <person name="Ossowski S."/>
            <person name="Ottilar R.P."/>
            <person name="Salamov A.A."/>
            <person name="Schneeberger K."/>
            <person name="Spannagl M."/>
            <person name="Wang X."/>
            <person name="Yang L."/>
            <person name="Nasrallah M.E."/>
            <person name="Bergelson J."/>
            <person name="Carrington J.C."/>
            <person name="Gaut B.S."/>
            <person name="Schmutz J."/>
            <person name="Mayer K.F.X."/>
            <person name="Van de Peer Y."/>
            <person name="Grigoriev I.V."/>
            <person name="Nordborg M."/>
            <person name="Weigel D."/>
            <person name="Guo Y.-L."/>
        </authorList>
    </citation>
    <scope>NUCLEOTIDE SEQUENCE [LARGE SCALE GENOMIC DNA]</scope>
    <source>
        <strain evidence="3">cv. MN47</strain>
    </source>
</reference>
<evidence type="ECO:0000313" key="2">
    <source>
        <dbReference type="EMBL" id="EFH40572.1"/>
    </source>
</evidence>
<evidence type="ECO:0000256" key="1">
    <source>
        <dbReference type="ARBA" id="ARBA00004196"/>
    </source>
</evidence>
<evidence type="ECO:0000313" key="3">
    <source>
        <dbReference type="Proteomes" id="UP000008694"/>
    </source>
</evidence>